<evidence type="ECO:0000313" key="1">
    <source>
        <dbReference type="EMBL" id="MPN49647.1"/>
    </source>
</evidence>
<sequence length="165" mass="18037">MSQQYTVCPVTTFLESGLDFPICVGWGCANNVIDAHRNAQRAIKEALLRKGSAAFIVTADNVIIGPLSSVRRISYTDSPSQQLSKLSEQLAISPLYLSKIISVLNQKGSDMLSAEELAFYLNVTTRSASRILSKLESGGAATVQYNRQLNLRGRPAKIYKILLSN</sequence>
<protein>
    <submittedName>
        <fullName evidence="1">Uncharacterized protein</fullName>
    </submittedName>
</protein>
<dbReference type="AlphaFoldDB" id="A0A645IEF7"/>
<accession>A0A645IEF7</accession>
<reference evidence="1" key="1">
    <citation type="submission" date="2019-08" db="EMBL/GenBank/DDBJ databases">
        <authorList>
            <person name="Kucharzyk K."/>
            <person name="Murdoch R.W."/>
            <person name="Higgins S."/>
            <person name="Loffler F."/>
        </authorList>
    </citation>
    <scope>NUCLEOTIDE SEQUENCE</scope>
</reference>
<comment type="caution">
    <text evidence="1">The sequence shown here is derived from an EMBL/GenBank/DDBJ whole genome shotgun (WGS) entry which is preliminary data.</text>
</comment>
<dbReference type="InterPro" id="IPR036390">
    <property type="entry name" value="WH_DNA-bd_sf"/>
</dbReference>
<proteinExistence type="predicted"/>
<gene>
    <name evidence="1" type="ORF">SDC9_197269</name>
</gene>
<dbReference type="EMBL" id="VSSQ01113091">
    <property type="protein sequence ID" value="MPN49647.1"/>
    <property type="molecule type" value="Genomic_DNA"/>
</dbReference>
<name>A0A645IEF7_9ZZZZ</name>
<organism evidence="1">
    <name type="scientific">bioreactor metagenome</name>
    <dbReference type="NCBI Taxonomy" id="1076179"/>
    <lineage>
        <taxon>unclassified sequences</taxon>
        <taxon>metagenomes</taxon>
        <taxon>ecological metagenomes</taxon>
    </lineage>
</organism>
<dbReference type="SUPFAM" id="SSF46785">
    <property type="entry name" value="Winged helix' DNA-binding domain"/>
    <property type="match status" value="1"/>
</dbReference>